<dbReference type="RefSeq" id="WP_154496189.1">
    <property type="nucleotide sequence ID" value="NZ_VUMU01000007.1"/>
</dbReference>
<proteinExistence type="predicted"/>
<reference evidence="2 3" key="1">
    <citation type="submission" date="2019-08" db="EMBL/GenBank/DDBJ databases">
        <title>In-depth cultivation of the pig gut microbiome towards novel bacterial diversity and tailored functional studies.</title>
        <authorList>
            <person name="Wylensek D."/>
            <person name="Hitch T.C.A."/>
            <person name="Clavel T."/>
        </authorList>
    </citation>
    <scope>NUCLEOTIDE SEQUENCE [LARGE SCALE GENOMIC DNA]</scope>
    <source>
        <strain evidence="2 3">WCA3-601-WT-6H</strain>
    </source>
</reference>
<sequence>MQIDDLTSGLSLSFIIHLNNEELQFESRILEVYSRRHTLLAEGVFTDDKIISFRGKGLLVDLLVTLPDDKPQLFKNVTTNVVKRADGTLCYTVFSIAGSKTYNRRQSYRCYVGIETAIQCGLNHAAHDVIIKDISCNGFAVVSKEDLELGVNQTVHAVLNDHLEETAENFNFHLYGLVARVQELENGLFLYGCRLSNPVPGLEQYIVKKERAALRKRQLT</sequence>
<feature type="domain" description="PilZ" evidence="1">
    <location>
        <begin position="103"/>
        <end position="200"/>
    </location>
</feature>
<accession>A0A6L5YK76</accession>
<gene>
    <name evidence="2" type="ORF">FYJ59_07450</name>
</gene>
<keyword evidence="3" id="KW-1185">Reference proteome</keyword>
<evidence type="ECO:0000259" key="1">
    <source>
        <dbReference type="Pfam" id="PF07238"/>
    </source>
</evidence>
<evidence type="ECO:0000313" key="2">
    <source>
        <dbReference type="EMBL" id="MST58077.1"/>
    </source>
</evidence>
<dbReference type="Proteomes" id="UP000476055">
    <property type="component" value="Unassembled WGS sequence"/>
</dbReference>
<dbReference type="SUPFAM" id="SSF141371">
    <property type="entry name" value="PilZ domain-like"/>
    <property type="match status" value="1"/>
</dbReference>
<name>A0A6L5YK76_9FIRM</name>
<evidence type="ECO:0000313" key="3">
    <source>
        <dbReference type="Proteomes" id="UP000476055"/>
    </source>
</evidence>
<dbReference type="Gene3D" id="2.40.10.220">
    <property type="entry name" value="predicted glycosyltransferase like domains"/>
    <property type="match status" value="1"/>
</dbReference>
<dbReference type="EMBL" id="VUMU01000007">
    <property type="protein sequence ID" value="MST58077.1"/>
    <property type="molecule type" value="Genomic_DNA"/>
</dbReference>
<dbReference type="GO" id="GO:0035438">
    <property type="term" value="F:cyclic-di-GMP binding"/>
    <property type="evidence" value="ECO:0007669"/>
    <property type="project" value="InterPro"/>
</dbReference>
<organism evidence="2 3">
    <name type="scientific">Waltera intestinalis</name>
    <dbReference type="NCBI Taxonomy" id="2606635"/>
    <lineage>
        <taxon>Bacteria</taxon>
        <taxon>Bacillati</taxon>
        <taxon>Bacillota</taxon>
        <taxon>Clostridia</taxon>
        <taxon>Lachnospirales</taxon>
        <taxon>Lachnospiraceae</taxon>
        <taxon>Waltera</taxon>
    </lineage>
</organism>
<dbReference type="AlphaFoldDB" id="A0A6L5YK76"/>
<dbReference type="InterPro" id="IPR009875">
    <property type="entry name" value="PilZ_domain"/>
</dbReference>
<dbReference type="Pfam" id="PF07238">
    <property type="entry name" value="PilZ"/>
    <property type="match status" value="1"/>
</dbReference>
<protein>
    <submittedName>
        <fullName evidence="2">PilZ domain-containing protein</fullName>
    </submittedName>
</protein>
<comment type="caution">
    <text evidence="2">The sequence shown here is derived from an EMBL/GenBank/DDBJ whole genome shotgun (WGS) entry which is preliminary data.</text>
</comment>